<dbReference type="InterPro" id="IPR001680">
    <property type="entry name" value="WD40_rpt"/>
</dbReference>
<organism evidence="4 5">
    <name type="scientific">Batrachochytrium dendrobatidis (strain JAM81 / FGSC 10211)</name>
    <name type="common">Frog chytrid fungus</name>
    <dbReference type="NCBI Taxonomy" id="684364"/>
    <lineage>
        <taxon>Eukaryota</taxon>
        <taxon>Fungi</taxon>
        <taxon>Fungi incertae sedis</taxon>
        <taxon>Chytridiomycota</taxon>
        <taxon>Chytridiomycota incertae sedis</taxon>
        <taxon>Chytridiomycetes</taxon>
        <taxon>Rhizophydiales</taxon>
        <taxon>Rhizophydiales incertae sedis</taxon>
        <taxon>Batrachochytrium</taxon>
    </lineage>
</organism>
<dbReference type="EMBL" id="GL882881">
    <property type="protein sequence ID" value="EGF81874.1"/>
    <property type="molecule type" value="Genomic_DNA"/>
</dbReference>
<feature type="compositionally biased region" description="Basic and acidic residues" evidence="3">
    <location>
        <begin position="558"/>
        <end position="581"/>
    </location>
</feature>
<protein>
    <submittedName>
        <fullName evidence="4">Uncharacterized protein</fullName>
    </submittedName>
</protein>
<evidence type="ECO:0000256" key="1">
    <source>
        <dbReference type="ARBA" id="ARBA00022574"/>
    </source>
</evidence>
<dbReference type="SUPFAM" id="SSF50978">
    <property type="entry name" value="WD40 repeat-like"/>
    <property type="match status" value="1"/>
</dbReference>
<name>F4NXN0_BATDJ</name>
<evidence type="ECO:0000256" key="2">
    <source>
        <dbReference type="ARBA" id="ARBA00022737"/>
    </source>
</evidence>
<feature type="region of interest" description="Disordered" evidence="3">
    <location>
        <begin position="652"/>
        <end position="682"/>
    </location>
</feature>
<dbReference type="PANTHER" id="PTHR44129">
    <property type="entry name" value="WD REPEAT-CONTAINING PROTEIN POP1"/>
    <property type="match status" value="1"/>
</dbReference>
<dbReference type="InterPro" id="IPR036322">
    <property type="entry name" value="WD40_repeat_dom_sf"/>
</dbReference>
<dbReference type="GO" id="GO:0005635">
    <property type="term" value="C:nuclear envelope"/>
    <property type="evidence" value="ECO:0000318"/>
    <property type="project" value="GO_Central"/>
</dbReference>
<keyword evidence="1" id="KW-0853">WD repeat</keyword>
<dbReference type="GO" id="GO:0000776">
    <property type="term" value="C:kinetochore"/>
    <property type="evidence" value="ECO:0000318"/>
    <property type="project" value="GO_Central"/>
</dbReference>
<dbReference type="STRING" id="684364.F4NXN0"/>
<feature type="region of interest" description="Disordered" evidence="3">
    <location>
        <begin position="222"/>
        <end position="243"/>
    </location>
</feature>
<dbReference type="GeneID" id="18238248"/>
<dbReference type="Proteomes" id="UP000007241">
    <property type="component" value="Unassembled WGS sequence"/>
</dbReference>
<dbReference type="GO" id="GO:0005881">
    <property type="term" value="C:cytoplasmic microtubule"/>
    <property type="evidence" value="ECO:0000318"/>
    <property type="project" value="GO_Central"/>
</dbReference>
<gene>
    <name evidence="4" type="ORF">BATDEDRAFT_23554</name>
</gene>
<reference evidence="4 5" key="1">
    <citation type="submission" date="2009-12" db="EMBL/GenBank/DDBJ databases">
        <title>The draft genome of Batrachochytrium dendrobatidis.</title>
        <authorList>
            <consortium name="US DOE Joint Genome Institute (JGI-PGF)"/>
            <person name="Kuo A."/>
            <person name="Salamov A."/>
            <person name="Schmutz J."/>
            <person name="Lucas S."/>
            <person name="Pitluck S."/>
            <person name="Rosenblum E."/>
            <person name="Stajich J."/>
            <person name="Eisen M."/>
            <person name="Grigoriev I.V."/>
        </authorList>
    </citation>
    <scope>NUCLEOTIDE SEQUENCE [LARGE SCALE GENOMIC DNA]</scope>
    <source>
        <strain evidence="5">JAM81 / FGSC 10211</strain>
    </source>
</reference>
<accession>F4NXN0</accession>
<dbReference type="HOGENOM" id="CLU_287699_0_0_1"/>
<feature type="compositionally biased region" description="Polar residues" evidence="3">
    <location>
        <begin position="229"/>
        <end position="243"/>
    </location>
</feature>
<dbReference type="SMART" id="SM00320">
    <property type="entry name" value="WD40"/>
    <property type="match status" value="3"/>
</dbReference>
<evidence type="ECO:0000313" key="5">
    <source>
        <dbReference type="Proteomes" id="UP000007241"/>
    </source>
</evidence>
<dbReference type="InterPro" id="IPR015943">
    <property type="entry name" value="WD40/YVTN_repeat-like_dom_sf"/>
</dbReference>
<keyword evidence="2" id="KW-0677">Repeat</keyword>
<dbReference type="GO" id="GO:0047496">
    <property type="term" value="P:vesicle transport along microtubule"/>
    <property type="evidence" value="ECO:0000318"/>
    <property type="project" value="GO_Central"/>
</dbReference>
<dbReference type="PROSITE" id="PS00678">
    <property type="entry name" value="WD_REPEATS_1"/>
    <property type="match status" value="1"/>
</dbReference>
<dbReference type="InterPro" id="IPR019775">
    <property type="entry name" value="WD40_repeat_CS"/>
</dbReference>
<dbReference type="GO" id="GO:0051010">
    <property type="term" value="F:microtubule plus-end binding"/>
    <property type="evidence" value="ECO:0000318"/>
    <property type="project" value="GO_Central"/>
</dbReference>
<evidence type="ECO:0000256" key="3">
    <source>
        <dbReference type="SAM" id="MobiDB-lite"/>
    </source>
</evidence>
<dbReference type="GO" id="GO:0031023">
    <property type="term" value="P:microtubule organizing center organization"/>
    <property type="evidence" value="ECO:0000318"/>
    <property type="project" value="GO_Central"/>
</dbReference>
<dbReference type="GO" id="GO:0007097">
    <property type="term" value="P:nuclear migration"/>
    <property type="evidence" value="ECO:0000318"/>
    <property type="project" value="GO_Central"/>
</dbReference>
<feature type="compositionally biased region" description="Polar residues" evidence="3">
    <location>
        <begin position="138"/>
        <end position="153"/>
    </location>
</feature>
<dbReference type="OrthoDB" id="6363363at2759"/>
<dbReference type="GO" id="GO:0000132">
    <property type="term" value="P:establishment of mitotic spindle orientation"/>
    <property type="evidence" value="ECO:0000318"/>
    <property type="project" value="GO_Central"/>
</dbReference>
<keyword evidence="5" id="KW-1185">Reference proteome</keyword>
<proteinExistence type="predicted"/>
<dbReference type="GO" id="GO:0070840">
    <property type="term" value="F:dynein complex binding"/>
    <property type="evidence" value="ECO:0000318"/>
    <property type="project" value="GO_Central"/>
</dbReference>
<dbReference type="Gene3D" id="2.130.10.10">
    <property type="entry name" value="YVTN repeat-like/Quinoprotein amine dehydrogenase"/>
    <property type="match status" value="1"/>
</dbReference>
<dbReference type="InterPro" id="IPR006594">
    <property type="entry name" value="LisH"/>
</dbReference>
<dbReference type="InterPro" id="IPR050349">
    <property type="entry name" value="WD_LIS1/nudF_dynein_reg"/>
</dbReference>
<dbReference type="InParanoid" id="F4NXN0"/>
<dbReference type="AlphaFoldDB" id="F4NXN0"/>
<dbReference type="GO" id="GO:0005875">
    <property type="term" value="C:microtubule associated complex"/>
    <property type="evidence" value="ECO:0000318"/>
    <property type="project" value="GO_Central"/>
</dbReference>
<dbReference type="PROSITE" id="PS50896">
    <property type="entry name" value="LISH"/>
    <property type="match status" value="1"/>
</dbReference>
<evidence type="ECO:0000313" key="4">
    <source>
        <dbReference type="EMBL" id="EGF81874.1"/>
    </source>
</evidence>
<feature type="region of interest" description="Disordered" evidence="3">
    <location>
        <begin position="553"/>
        <end position="610"/>
    </location>
</feature>
<feature type="compositionally biased region" description="Polar residues" evidence="3">
    <location>
        <begin position="652"/>
        <end position="674"/>
    </location>
</feature>
<sequence>MITASQPSWQVADSDFCKSRQLSDVSASTQFWPREVSVDGSASALLSNASKDQTQNKDTRIIQEPAITDISCATLAVSTKMNDVQETNQSHLQQLRRTGWWRADEDRQKQMSFVKDLLRQQPVTHDPHSEHHRVKSTAELSNTSELPTRQPTPQLQKFKPFKTVNNPEPLDPISLNTLPTNIPATTLTLQHLSNSSQEINQQQDQNIVNKLEKQSSVGSAPAAEVSACETPTTQIDSTTSYSKQSHVSSASQQLVRPQACKPKSVEIPDLQKQLDLKLTESNSLKVLLAKAEKQAKVAFKSKQALSDINTALSHVQAEYIEEVIPDAGLVNYFLKRGLQKTLACFCKEAKLSCGENIGNYIMLKNKMATRQFSQAIEFVKFVMANLIEDHAQRNMTFNLTTSFDDLIYVLSKYLLIHMHQTQHQAATVNTLEQVIAPLIKKECELSGTRAEWFSADYQLLHDLIYDSKVHPNNIYCNFNWKTEISKFWDSAKSIVMFKKNSKRLESPPLFAFAVAQYFYADDKILSKAKDLEQMAIDAERWIRADTILKSHSFQKSNNKQDADTPNDRIPDTDDQQPKIEMTDTMACGQVETSKSRRTTTERKRKSKSAQIEWQNVDIQATVENDSEPKPTIHNQQLAMQRVAVVKTQQYQKYQSSHASSPTIDRASRTSTGSFQVDPELPPQSANVSENSNFALSNICGPSVTQVKVFDLQDIPDTGQVVVCTSGSENRHDKGITLWEMRSGSLLSHLDNGTVKPVTSLLFHPGFPELLLSADMEFDVKLWNWKEGKIIRWWRKHHSRIINQISWIPGDDTRAASCSGDQSLKFWNIHAEKPHSGSIHANEPITSFVFSGSTSDPMQQKVIVSLSYSIRIYKVRTLAMLVTIPLGDLKLCKTPVTHLSSHPIHDMFVLVSTDNQLRMFNLITQAFVKTYSARLIENGTRIKGEFSPCGVFVYATPTDARQSAHRASTKEHIGNFSAQNQHHEQNKGQNQSEDAANGVFIWRVQTGNLEKAEMRAMNDTDGWEHAGVPVRPSKMICAKWTTIRDNSKKGKSVKRKALLAAGQDQLIRLYL</sequence>
<dbReference type="RefSeq" id="XP_006677317.1">
    <property type="nucleotide sequence ID" value="XM_006677254.1"/>
</dbReference>
<feature type="region of interest" description="Disordered" evidence="3">
    <location>
        <begin position="123"/>
        <end position="153"/>
    </location>
</feature>